<comment type="caution">
    <text evidence="1">The sequence shown here is derived from an EMBL/GenBank/DDBJ whole genome shotgun (WGS) entry which is preliminary data.</text>
</comment>
<sequence length="13" mass="1548">MGHKTEVRGIYTR</sequence>
<reference evidence="1" key="1">
    <citation type="submission" date="2021-02" db="EMBL/GenBank/DDBJ databases">
        <authorList>
            <person name="Nowell W R."/>
        </authorList>
    </citation>
    <scope>NUCLEOTIDE SEQUENCE</scope>
</reference>
<evidence type="ECO:0000313" key="1">
    <source>
        <dbReference type="EMBL" id="CAF3902777.1"/>
    </source>
</evidence>
<dbReference type="EMBL" id="CAJOBB010001783">
    <property type="protein sequence ID" value="CAF3902777.1"/>
    <property type="molecule type" value="Genomic_DNA"/>
</dbReference>
<protein>
    <submittedName>
        <fullName evidence="1">Uncharacterized protein</fullName>
    </submittedName>
</protein>
<proteinExistence type="predicted"/>
<name>A0A819HSB3_9BILA</name>
<gene>
    <name evidence="1" type="ORF">KXQ929_LOCUS22910</name>
</gene>
<evidence type="ECO:0000313" key="2">
    <source>
        <dbReference type="Proteomes" id="UP000663868"/>
    </source>
</evidence>
<dbReference type="Proteomes" id="UP000663868">
    <property type="component" value="Unassembled WGS sequence"/>
</dbReference>
<accession>A0A819HSB3</accession>
<feature type="non-terminal residue" evidence="1">
    <location>
        <position position="13"/>
    </location>
</feature>
<organism evidence="1 2">
    <name type="scientific">Adineta steineri</name>
    <dbReference type="NCBI Taxonomy" id="433720"/>
    <lineage>
        <taxon>Eukaryota</taxon>
        <taxon>Metazoa</taxon>
        <taxon>Spiralia</taxon>
        <taxon>Gnathifera</taxon>
        <taxon>Rotifera</taxon>
        <taxon>Eurotatoria</taxon>
        <taxon>Bdelloidea</taxon>
        <taxon>Adinetida</taxon>
        <taxon>Adinetidae</taxon>
        <taxon>Adineta</taxon>
    </lineage>
</organism>